<protein>
    <recommendedName>
        <fullName evidence="11">Sodium/calcium exchanger membrane region domain-containing protein</fullName>
    </recommendedName>
</protein>
<feature type="transmembrane region" description="Helical" evidence="10">
    <location>
        <begin position="407"/>
        <end position="424"/>
    </location>
</feature>
<dbReference type="EMBL" id="JBBNAG010000002">
    <property type="protein sequence ID" value="KAK9157622.1"/>
    <property type="molecule type" value="Genomic_DNA"/>
</dbReference>
<evidence type="ECO:0000256" key="5">
    <source>
        <dbReference type="ARBA" id="ARBA00022989"/>
    </source>
</evidence>
<keyword evidence="8" id="KW-0406">Ion transport</keyword>
<keyword evidence="5 10" id="KW-1133">Transmembrane helix</keyword>
<proteinExistence type="inferred from homology"/>
<keyword evidence="8" id="KW-0739">Sodium transport</keyword>
<evidence type="ECO:0000256" key="6">
    <source>
        <dbReference type="ARBA" id="ARBA00023053"/>
    </source>
</evidence>
<feature type="transmembrane region" description="Helical" evidence="10">
    <location>
        <begin position="518"/>
        <end position="539"/>
    </location>
</feature>
<evidence type="ECO:0000256" key="3">
    <source>
        <dbReference type="ARBA" id="ARBA00022449"/>
    </source>
</evidence>
<feature type="transmembrane region" description="Helical" evidence="10">
    <location>
        <begin position="176"/>
        <end position="195"/>
    </location>
</feature>
<dbReference type="InterPro" id="IPR051359">
    <property type="entry name" value="CaCA_antiporter"/>
</dbReference>
<evidence type="ECO:0000259" key="11">
    <source>
        <dbReference type="Pfam" id="PF01699"/>
    </source>
</evidence>
<comment type="caution">
    <text evidence="12">The sequence shown here is derived from an EMBL/GenBank/DDBJ whole genome shotgun (WGS) entry which is preliminary data.</text>
</comment>
<evidence type="ECO:0000313" key="13">
    <source>
        <dbReference type="Proteomes" id="UP001419268"/>
    </source>
</evidence>
<feature type="transmembrane region" description="Helical" evidence="10">
    <location>
        <begin position="376"/>
        <end position="395"/>
    </location>
</feature>
<feature type="transmembrane region" description="Helical" evidence="10">
    <location>
        <begin position="546"/>
        <end position="565"/>
    </location>
</feature>
<dbReference type="GO" id="GO:0016020">
    <property type="term" value="C:membrane"/>
    <property type="evidence" value="ECO:0007669"/>
    <property type="project" value="UniProtKB-SubCell"/>
</dbReference>
<gene>
    <name evidence="12" type="ORF">Scep_004196</name>
</gene>
<dbReference type="AlphaFoldDB" id="A0AAP0KTT0"/>
<dbReference type="GO" id="GO:0006814">
    <property type="term" value="P:sodium ion transport"/>
    <property type="evidence" value="ECO:0007669"/>
    <property type="project" value="UniProtKB-KW"/>
</dbReference>
<reference evidence="12 13" key="1">
    <citation type="submission" date="2024-01" db="EMBL/GenBank/DDBJ databases">
        <title>Genome assemblies of Stephania.</title>
        <authorList>
            <person name="Yang L."/>
        </authorList>
    </citation>
    <scope>NUCLEOTIDE SEQUENCE [LARGE SCALE GENOMIC DNA]</scope>
    <source>
        <strain evidence="12">JXDWG</strain>
        <tissue evidence="12">Leaf</tissue>
    </source>
</reference>
<keyword evidence="2" id="KW-0813">Transport</keyword>
<evidence type="ECO:0000256" key="9">
    <source>
        <dbReference type="ARBA" id="ARBA00038187"/>
    </source>
</evidence>
<accession>A0AAP0KTT0</accession>
<feature type="transmembrane region" description="Helical" evidence="10">
    <location>
        <begin position="105"/>
        <end position="125"/>
    </location>
</feature>
<dbReference type="GO" id="GO:0008324">
    <property type="term" value="F:monoatomic cation transmembrane transporter activity"/>
    <property type="evidence" value="ECO:0007669"/>
    <property type="project" value="TreeGrafter"/>
</dbReference>
<dbReference type="GO" id="GO:0015297">
    <property type="term" value="F:antiporter activity"/>
    <property type="evidence" value="ECO:0007669"/>
    <property type="project" value="UniProtKB-KW"/>
</dbReference>
<feature type="transmembrane region" description="Helical" evidence="10">
    <location>
        <begin position="12"/>
        <end position="29"/>
    </location>
</feature>
<feature type="transmembrane region" description="Helical" evidence="10">
    <location>
        <begin position="232"/>
        <end position="251"/>
    </location>
</feature>
<keyword evidence="3" id="KW-0050">Antiport</keyword>
<feature type="transmembrane region" description="Helical" evidence="10">
    <location>
        <begin position="430"/>
        <end position="454"/>
    </location>
</feature>
<evidence type="ECO:0000256" key="8">
    <source>
        <dbReference type="ARBA" id="ARBA00023201"/>
    </source>
</evidence>
<feature type="transmembrane region" description="Helical" evidence="10">
    <location>
        <begin position="207"/>
        <end position="226"/>
    </location>
</feature>
<feature type="domain" description="Sodium/calcium exchanger membrane region" evidence="11">
    <location>
        <begin position="107"/>
        <end position="250"/>
    </location>
</feature>
<dbReference type="Proteomes" id="UP001419268">
    <property type="component" value="Unassembled WGS sequence"/>
</dbReference>
<keyword evidence="7 10" id="KW-0472">Membrane</keyword>
<dbReference type="PANTHER" id="PTHR12266:SF18">
    <property type="entry name" value="CATION_CALCIUM EXCHANGER 2"/>
    <property type="match status" value="1"/>
</dbReference>
<evidence type="ECO:0000256" key="1">
    <source>
        <dbReference type="ARBA" id="ARBA00004141"/>
    </source>
</evidence>
<sequence>MATTFCIFQSKTYLIFLNITFLVLLFLVWKTTQFNFSENFVVSSDLVKNGTSQDGCKGFQKLKGYKTKCLYLKSHKPCSPDGYIDYLYIFYCICGKWPLLGYVLAFLWLLVLFYVLGNTASVYFCSSLENLSRVLKLSPSIAGVTLLSLGNGAPDVFASLVSFARKGGGGVGLNSVLGGAFFVSCVVVGIVSISTTRHRITINRLDFLRDVCFFLLGVLSLSFIVIIGKINIWGAIAFSSLYLFYVLVVYVTHNCWKNNVEICTNYVNPENDSELGVPILHHIEWEDIVSTEREASEVNMYKEVEVSTGFRFYSPLFRKCLDILDLPLYLPRRLTIPVVSEEKWSKPFAVASVTLGPIFLAVVCCSKRSLSFEGRVVVYAASGLIGVLLGILSFLTTKSSAPPNKYMFLWLIGGFVMSVTWSYVTAQELVALLVSLGIICIISPSVLGLTVLAWGNSIGDLITNVTMSVNGGQDGTQVAISGCYAGPIFNMLVGLGLSLVVSSWKAYPSSVMIPRDPFLFETLCFVVAGLLWAVLILPLKRMRLDRFLGVGLLAIYLFSISMRLLQTAKSLWLK</sequence>
<dbReference type="InterPro" id="IPR044880">
    <property type="entry name" value="NCX_ion-bd_dom_sf"/>
</dbReference>
<keyword evidence="6" id="KW-0915">Sodium</keyword>
<evidence type="ECO:0000313" key="12">
    <source>
        <dbReference type="EMBL" id="KAK9157622.1"/>
    </source>
</evidence>
<feature type="transmembrane region" description="Helical" evidence="10">
    <location>
        <begin position="137"/>
        <end position="164"/>
    </location>
</feature>
<organism evidence="12 13">
    <name type="scientific">Stephania cephalantha</name>
    <dbReference type="NCBI Taxonomy" id="152367"/>
    <lineage>
        <taxon>Eukaryota</taxon>
        <taxon>Viridiplantae</taxon>
        <taxon>Streptophyta</taxon>
        <taxon>Embryophyta</taxon>
        <taxon>Tracheophyta</taxon>
        <taxon>Spermatophyta</taxon>
        <taxon>Magnoliopsida</taxon>
        <taxon>Ranunculales</taxon>
        <taxon>Menispermaceae</taxon>
        <taxon>Menispermoideae</taxon>
        <taxon>Cissampelideae</taxon>
        <taxon>Stephania</taxon>
    </lineage>
</organism>
<feature type="domain" description="Sodium/calcium exchanger membrane region" evidence="11">
    <location>
        <begin position="410"/>
        <end position="563"/>
    </location>
</feature>
<evidence type="ECO:0000256" key="7">
    <source>
        <dbReference type="ARBA" id="ARBA00023136"/>
    </source>
</evidence>
<dbReference type="InterPro" id="IPR004837">
    <property type="entry name" value="NaCa_Exmemb"/>
</dbReference>
<dbReference type="PANTHER" id="PTHR12266">
    <property type="entry name" value="NA+/CA2+ K+ INDEPENDENT EXCHANGER"/>
    <property type="match status" value="1"/>
</dbReference>
<evidence type="ECO:0000256" key="4">
    <source>
        <dbReference type="ARBA" id="ARBA00022692"/>
    </source>
</evidence>
<dbReference type="Pfam" id="PF01699">
    <property type="entry name" value="Na_Ca_ex"/>
    <property type="match status" value="2"/>
</dbReference>
<name>A0AAP0KTT0_9MAGN</name>
<keyword evidence="13" id="KW-1185">Reference proteome</keyword>
<evidence type="ECO:0000256" key="10">
    <source>
        <dbReference type="SAM" id="Phobius"/>
    </source>
</evidence>
<comment type="subcellular location">
    <subcellularLocation>
        <location evidence="1">Membrane</location>
        <topology evidence="1">Multi-pass membrane protein</topology>
    </subcellularLocation>
</comment>
<dbReference type="Gene3D" id="1.20.1420.30">
    <property type="entry name" value="NCX, central ion-binding region"/>
    <property type="match status" value="2"/>
</dbReference>
<evidence type="ECO:0000256" key="2">
    <source>
        <dbReference type="ARBA" id="ARBA00022448"/>
    </source>
</evidence>
<keyword evidence="4 10" id="KW-0812">Transmembrane</keyword>
<comment type="similarity">
    <text evidence="9">Belongs to the Ca(2+):cation antiporter (CaCA) (TC 2.A.19) family. Cation/calcium exchanger (CCX) subfamily.</text>
</comment>